<dbReference type="AlphaFoldDB" id="N1RPS2"/>
<gene>
    <name evidence="2" type="ORF">FOC4_g10010706</name>
</gene>
<dbReference type="STRING" id="1229665.N1RPS2"/>
<dbReference type="Gene3D" id="3.90.1200.10">
    <property type="match status" value="1"/>
</dbReference>
<dbReference type="SUPFAM" id="SSF56112">
    <property type="entry name" value="Protein kinase-like (PK-like)"/>
    <property type="match status" value="1"/>
</dbReference>
<keyword evidence="3" id="KW-1185">Reference proteome</keyword>
<protein>
    <recommendedName>
        <fullName evidence="1">Aminoglycoside phosphotransferase domain-containing protein</fullName>
    </recommendedName>
</protein>
<dbReference type="HOGENOM" id="CLU_1796515_0_0_1"/>
<feature type="domain" description="Aminoglycoside phosphotransferase" evidence="1">
    <location>
        <begin position="33"/>
        <end position="78"/>
    </location>
</feature>
<dbReference type="OrthoDB" id="5327538at2759"/>
<dbReference type="EMBL" id="KB726992">
    <property type="protein sequence ID" value="EMT64215.1"/>
    <property type="molecule type" value="Genomic_DNA"/>
</dbReference>
<dbReference type="Pfam" id="PF01636">
    <property type="entry name" value="APH"/>
    <property type="match status" value="1"/>
</dbReference>
<organism evidence="2 3">
    <name type="scientific">Fusarium oxysporum f. sp. cubense (strain race 4)</name>
    <name type="common">Panama disease fungus</name>
    <dbReference type="NCBI Taxonomy" id="2502994"/>
    <lineage>
        <taxon>Eukaryota</taxon>
        <taxon>Fungi</taxon>
        <taxon>Dikarya</taxon>
        <taxon>Ascomycota</taxon>
        <taxon>Pezizomycotina</taxon>
        <taxon>Sordariomycetes</taxon>
        <taxon>Hypocreomycetidae</taxon>
        <taxon>Hypocreales</taxon>
        <taxon>Nectriaceae</taxon>
        <taxon>Fusarium</taxon>
        <taxon>Fusarium oxysporum species complex</taxon>
    </lineage>
</organism>
<evidence type="ECO:0000259" key="1">
    <source>
        <dbReference type="Pfam" id="PF01636"/>
    </source>
</evidence>
<dbReference type="InterPro" id="IPR011009">
    <property type="entry name" value="Kinase-like_dom_sf"/>
</dbReference>
<dbReference type="Proteomes" id="UP000016929">
    <property type="component" value="Unassembled WGS sequence"/>
</dbReference>
<sequence>MSHLSQVPFNKIGSLFEEDNGGFSVGQMLEEMLPLLSNDSTGFTLSHPDLHTGNIFVDEDLNITSIVDWGSAIAGPVTELLATPGLATEMMWYFSHVVRLLSVENLSDSRDYGWLFHQRAMTPSNKQLLSKLREDDLTDDEVKE</sequence>
<evidence type="ECO:0000313" key="2">
    <source>
        <dbReference type="EMBL" id="EMT64215.1"/>
    </source>
</evidence>
<reference evidence="3" key="2">
    <citation type="journal article" date="2014" name="PLoS ONE">
        <title>Genome and Transcriptome Analysis of the Fungal Pathogen Fusarium oxysporum f. sp. cubense Causing Banana Vascular Wilt Disease.</title>
        <authorList>
            <person name="Guo L."/>
            <person name="Han L."/>
            <person name="Yang L."/>
            <person name="Zeng H."/>
            <person name="Fan D."/>
            <person name="Zhu Y."/>
            <person name="Feng Y."/>
            <person name="Wang G."/>
            <person name="Peng C."/>
            <person name="Jiang X."/>
            <person name="Zhou D."/>
            <person name="Ni P."/>
            <person name="Liang C."/>
            <person name="Liu L."/>
            <person name="Wang J."/>
            <person name="Mao C."/>
            <person name="Fang X."/>
            <person name="Peng M."/>
            <person name="Huang J."/>
        </authorList>
    </citation>
    <scope>NUCLEOTIDE SEQUENCE [LARGE SCALE GENOMIC DNA]</scope>
    <source>
        <strain evidence="3">race 4</strain>
    </source>
</reference>
<accession>N1RPS2</accession>
<evidence type="ECO:0000313" key="3">
    <source>
        <dbReference type="Proteomes" id="UP000016929"/>
    </source>
</evidence>
<name>N1RPS2_FUSC4</name>
<dbReference type="InterPro" id="IPR002575">
    <property type="entry name" value="Aminoglycoside_PTrfase"/>
</dbReference>
<reference evidence="3" key="1">
    <citation type="submission" date="2012-09" db="EMBL/GenBank/DDBJ databases">
        <title>Genome sequencing and comparative transcriptomics of race 1 and race 4 of banana pathogen: Fusarium oxysporum f. sp. cubense.</title>
        <authorList>
            <person name="Fang X."/>
            <person name="Huang J."/>
        </authorList>
    </citation>
    <scope>NUCLEOTIDE SEQUENCE [LARGE SCALE GENOMIC DNA]</scope>
    <source>
        <strain evidence="3">race 4</strain>
    </source>
</reference>
<proteinExistence type="predicted"/>